<comment type="subcellular location">
    <subcellularLocation>
        <location evidence="1">Virion</location>
    </subcellularLocation>
</comment>
<organism evidence="9">
    <name type="scientific">Cladocopium goreaui</name>
    <dbReference type="NCBI Taxonomy" id="2562237"/>
    <lineage>
        <taxon>Eukaryota</taxon>
        <taxon>Sar</taxon>
        <taxon>Alveolata</taxon>
        <taxon>Dinophyceae</taxon>
        <taxon>Suessiales</taxon>
        <taxon>Symbiodiniaceae</taxon>
        <taxon>Cladocopium</taxon>
    </lineage>
</organism>
<dbReference type="EMBL" id="CAMXCT030002326">
    <property type="protein sequence ID" value="CAL4784677.1"/>
    <property type="molecule type" value="Genomic_DNA"/>
</dbReference>
<dbReference type="InterPro" id="IPR010992">
    <property type="entry name" value="IHF-like_DNA-bd_dom_sf"/>
</dbReference>
<evidence type="ECO:0000256" key="4">
    <source>
        <dbReference type="ARBA" id="ARBA00022705"/>
    </source>
</evidence>
<comment type="caution">
    <text evidence="9">The sequence shown here is derived from an EMBL/GenBank/DDBJ whole genome shotgun (WGS) entry which is preliminary data.</text>
</comment>
<evidence type="ECO:0000256" key="7">
    <source>
        <dbReference type="ARBA" id="ARBA00033227"/>
    </source>
</evidence>
<evidence type="ECO:0000256" key="5">
    <source>
        <dbReference type="ARBA" id="ARBA00022921"/>
    </source>
</evidence>
<sequence>MAPAKAMKAKKVAMKAMKGQKAMSKGTLLGELVNATELKRSDVSKVLNTLAEIGADEVKKSGKFTLPGLCMIKTRKKAATKAGKRMMFGKEVIVKAKPAKTVVKAFPVALVGSDTIDFHPLTFGGDSWDSAQAACVVFSSRDLSKIMAPAKAMKAQKVAMKAMKGQKAMSKGTLLGELVNATELKRSDVSKVLNTLAEIGADEVKKSGKFTLPGLCMIKTRKKAATKAGKRMMFGKEVIVKAKPAKTVVKAFPVAMKAKKVAMKAMKGQKAMSKGTLLGELVNATELKRSDVSKVLNTLAEIGADEVKKSGKFTLPGLCMIKTRKKAATKAGKRMMFGKEVIVKAKPAKTVVKAFPVALVGSDTIDFHPLTFGGDSWDSAQAACVVFSSRDLSEIMAPAKAMKAKKVAMKAMKGQKAMSKGTLLGELVNATELKRSDVSKVLNTLAEIGADEVKKSGKFTLPGLCMIKTRKKAATKAGKRMMFGKEVIVKAKPAKTVVKAFPVALVGSDTIDFHPLTFGGDSWDSAQAACVVFSSRDLSEIMAPAKAMKAKKVAMKAMKGQKAMSKGTLLGELVNATELKRSDVSKVLNTLAEIGADEVKKSGKFTLPGLCMIKTRKKAATKAGKRMMFGKEVIVKAKPAKTVVKAFPVALVGSGTIDFHPLTFSGDSWDSAQAACVVFSSRDLSEIMAPAKAMKAKKVAMKAMKGQKAMSKGALLGELVNATELKRSDVSKVLNTLAEIGTDEVKKSGKFTLPGLCMIKTRKKAATKAGKRMMFGKEVIVKAKPAKTVVKAFPVALVCSDTINFHPLTFGGDSWDSAQAACVVFSSRDLSEIMAPAKAMKAKKVAMKAMKGQKAMSKGALLGELVNATELKRSDVSKVLNTLAEIGTDEVKKSGKFTLPGLCMIKTRKKAATKAGKRMMFGKEVIVKAKPAKTVVKAFPVALVGSDTIDFHPLTFGGDSWDSAQAACVVFSSRDLSKIMAPAKAMKANKVAMKAMKGQKAMSKGALLGELVNATELKRSDVSKVLNTLAEIGTDEVKKSGKFTLPGLCMIKTRKKAATKAGKRMMFGKEVIVKAKPAKTVVKAFPVALVGSDTIDFHPLTFGGDSWDSAQAACVVFSSRDLSKIMAPAKAMKAKKVAMKAMKGQKAMSKGALLGELVNATELKRSDVSKVLNTLAEIGTDEVKKSGKFTLPGLCMIKTRKKAATKAGKRMMFGKEVIVKAKPAKTVVKAFPVAALKQQI</sequence>
<evidence type="ECO:0000313" key="9">
    <source>
        <dbReference type="EMBL" id="CAI3997365.1"/>
    </source>
</evidence>
<dbReference type="GO" id="GO:0005829">
    <property type="term" value="C:cytosol"/>
    <property type="evidence" value="ECO:0007669"/>
    <property type="project" value="TreeGrafter"/>
</dbReference>
<protein>
    <recommendedName>
        <fullName evidence="3">Viral histone-like protein</fullName>
    </recommendedName>
    <alternativeName>
        <fullName evidence="7">DNA-binding protein pA104R</fullName>
    </alternativeName>
    <alternativeName>
        <fullName evidence="6">pA104R</fullName>
    </alternativeName>
</protein>
<accession>A0A9P1CTE9</accession>
<dbReference type="Proteomes" id="UP001152797">
    <property type="component" value="Unassembled WGS sequence"/>
</dbReference>
<gene>
    <name evidence="9" type="ORF">C1SCF055_LOCUS23752</name>
</gene>
<dbReference type="InterPro" id="IPR000119">
    <property type="entry name" value="Hist_DNA-bd"/>
</dbReference>
<comment type="subunit">
    <text evidence="2">Homodimer.</text>
</comment>
<proteinExistence type="predicted"/>
<dbReference type="AlphaFoldDB" id="A0A9P1CTE9"/>
<dbReference type="PANTHER" id="PTHR33175">
    <property type="entry name" value="DNA-BINDING PROTEIN HU"/>
    <property type="match status" value="1"/>
</dbReference>
<dbReference type="Pfam" id="PF00216">
    <property type="entry name" value="Bac_DNA_binding"/>
    <property type="match status" value="9"/>
</dbReference>
<dbReference type="GO" id="GO:0030527">
    <property type="term" value="F:structural constituent of chromatin"/>
    <property type="evidence" value="ECO:0007669"/>
    <property type="project" value="InterPro"/>
</dbReference>
<evidence type="ECO:0000256" key="2">
    <source>
        <dbReference type="ARBA" id="ARBA00011738"/>
    </source>
</evidence>
<dbReference type="CDD" id="cd13834">
    <property type="entry name" value="HU_like"/>
    <property type="match status" value="9"/>
</dbReference>
<evidence type="ECO:0000313" key="10">
    <source>
        <dbReference type="EMBL" id="CAL1150740.1"/>
    </source>
</evidence>
<keyword evidence="11" id="KW-1185">Reference proteome</keyword>
<dbReference type="GO" id="GO:0006260">
    <property type="term" value="P:DNA replication"/>
    <property type="evidence" value="ECO:0007669"/>
    <property type="project" value="UniProtKB-KW"/>
</dbReference>
<keyword evidence="5" id="KW-0426">Late protein</keyword>
<keyword evidence="4" id="KW-0235">DNA replication</keyword>
<evidence type="ECO:0000256" key="6">
    <source>
        <dbReference type="ARBA" id="ARBA00033120"/>
    </source>
</evidence>
<evidence type="ECO:0000256" key="3">
    <source>
        <dbReference type="ARBA" id="ARBA00016145"/>
    </source>
</evidence>
<name>A0A9P1CTE9_9DINO</name>
<dbReference type="SUPFAM" id="SSF47729">
    <property type="entry name" value="IHF-like DNA-binding proteins"/>
    <property type="match status" value="9"/>
</dbReference>
<dbReference type="PANTHER" id="PTHR33175:SF13">
    <property type="entry name" value="HISTONE-LIKE PROTEIN"/>
    <property type="match status" value="1"/>
</dbReference>
<evidence type="ECO:0000256" key="1">
    <source>
        <dbReference type="ARBA" id="ARBA00004328"/>
    </source>
</evidence>
<reference evidence="9" key="1">
    <citation type="submission" date="2022-10" db="EMBL/GenBank/DDBJ databases">
        <authorList>
            <person name="Chen Y."/>
            <person name="Dougan E. K."/>
            <person name="Chan C."/>
            <person name="Rhodes N."/>
            <person name="Thang M."/>
        </authorList>
    </citation>
    <scope>NUCLEOTIDE SEQUENCE</scope>
</reference>
<dbReference type="GO" id="GO:0003677">
    <property type="term" value="F:DNA binding"/>
    <property type="evidence" value="ECO:0007669"/>
    <property type="project" value="InterPro"/>
</dbReference>
<dbReference type="EMBL" id="CAMXCT010002326">
    <property type="protein sequence ID" value="CAI3997365.1"/>
    <property type="molecule type" value="Genomic_DNA"/>
</dbReference>
<dbReference type="Gene3D" id="4.10.520.10">
    <property type="entry name" value="IHF-like DNA-binding proteins"/>
    <property type="match status" value="9"/>
</dbReference>
<reference evidence="10" key="2">
    <citation type="submission" date="2024-04" db="EMBL/GenBank/DDBJ databases">
        <authorList>
            <person name="Chen Y."/>
            <person name="Shah S."/>
            <person name="Dougan E. K."/>
            <person name="Thang M."/>
            <person name="Chan C."/>
        </authorList>
    </citation>
    <scope>NUCLEOTIDE SEQUENCE [LARGE SCALE GENOMIC DNA]</scope>
</reference>
<evidence type="ECO:0000313" key="11">
    <source>
        <dbReference type="Proteomes" id="UP001152797"/>
    </source>
</evidence>
<comment type="function">
    <text evidence="8">DNA-binding protein that plays a critical role in nucleoid compaction, genome replication and DNA replication and transcription. Binds to both ssDNA and dsDNA with a binding site covering about 15 nucleotides. Displays DNA-supercoiling activity only when associated with the viral DNA topoisomerase 2.</text>
</comment>
<evidence type="ECO:0000256" key="8">
    <source>
        <dbReference type="ARBA" id="ARBA00046140"/>
    </source>
</evidence>
<dbReference type="EMBL" id="CAMXCT020002326">
    <property type="protein sequence ID" value="CAL1150740.1"/>
    <property type="molecule type" value="Genomic_DNA"/>
</dbReference>